<evidence type="ECO:0000256" key="1">
    <source>
        <dbReference type="SAM" id="Coils"/>
    </source>
</evidence>
<feature type="region of interest" description="Disordered" evidence="2">
    <location>
        <begin position="350"/>
        <end position="406"/>
    </location>
</feature>
<feature type="compositionally biased region" description="Polar residues" evidence="2">
    <location>
        <begin position="387"/>
        <end position="406"/>
    </location>
</feature>
<evidence type="ECO:0000313" key="3">
    <source>
        <dbReference type="EMBL" id="KAK9907389.1"/>
    </source>
</evidence>
<protein>
    <submittedName>
        <fullName evidence="3">Uncharacterized protein</fullName>
    </submittedName>
</protein>
<gene>
    <name evidence="3" type="ORF">WJX75_002799</name>
</gene>
<dbReference type="Proteomes" id="UP001491310">
    <property type="component" value="Unassembled WGS sequence"/>
</dbReference>
<feature type="coiled-coil region" evidence="1">
    <location>
        <begin position="189"/>
        <end position="241"/>
    </location>
</feature>
<name>A0ABR2YKT0_9CHLO</name>
<proteinExistence type="predicted"/>
<reference evidence="3 4" key="1">
    <citation type="journal article" date="2024" name="Nat. Commun.">
        <title>Phylogenomics reveals the evolutionary origins of lichenization in chlorophyte algae.</title>
        <authorList>
            <person name="Puginier C."/>
            <person name="Libourel C."/>
            <person name="Otte J."/>
            <person name="Skaloud P."/>
            <person name="Haon M."/>
            <person name="Grisel S."/>
            <person name="Petersen M."/>
            <person name="Berrin J.G."/>
            <person name="Delaux P.M."/>
            <person name="Dal Grande F."/>
            <person name="Keller J."/>
        </authorList>
    </citation>
    <scope>NUCLEOTIDE SEQUENCE [LARGE SCALE GENOMIC DNA]</scope>
    <source>
        <strain evidence="3 4">SAG 216-7</strain>
    </source>
</reference>
<comment type="caution">
    <text evidence="3">The sequence shown here is derived from an EMBL/GenBank/DDBJ whole genome shotgun (WGS) entry which is preliminary data.</text>
</comment>
<organism evidence="3 4">
    <name type="scientific">Coccomyxa subellipsoidea</name>
    <dbReference type="NCBI Taxonomy" id="248742"/>
    <lineage>
        <taxon>Eukaryota</taxon>
        <taxon>Viridiplantae</taxon>
        <taxon>Chlorophyta</taxon>
        <taxon>core chlorophytes</taxon>
        <taxon>Trebouxiophyceae</taxon>
        <taxon>Trebouxiophyceae incertae sedis</taxon>
        <taxon>Coccomyxaceae</taxon>
        <taxon>Coccomyxa</taxon>
    </lineage>
</organism>
<dbReference type="EMBL" id="JALJOT010000009">
    <property type="protein sequence ID" value="KAK9907389.1"/>
    <property type="molecule type" value="Genomic_DNA"/>
</dbReference>
<accession>A0ABR2YKT0</accession>
<evidence type="ECO:0000313" key="4">
    <source>
        <dbReference type="Proteomes" id="UP001491310"/>
    </source>
</evidence>
<evidence type="ECO:0000256" key="2">
    <source>
        <dbReference type="SAM" id="MobiDB-lite"/>
    </source>
</evidence>
<keyword evidence="1" id="KW-0175">Coiled coil</keyword>
<keyword evidence="4" id="KW-1185">Reference proteome</keyword>
<sequence length="406" mass="43428">MGAHGVSQAAALALRQLQDQLAAAYTDLAACQEENAGLRADARAIIHAQHAEVVSSEARASRAEEDLETMHGLLGELKTALEATLVDNAKCKAEVAQLAELKLALESCRVALGGAKERHRELEERCAAAASAQRSAEAAAAAAERRAADAVCLRREGSSAAVHAQIQLQSLHRSLQEQKEVVERLGKSNALLEFRCDAAEARADALQADAAEAALKHAQEAASLKERLKEEEGRRKAGEDQALRVDGVLTALRQEATALRLAAEEHAKGVCEMRVTAEAAQRFLDQERGMRDALTSALQHTETTMQRVLSLNQALVESFAEPLILATCQQQLLPDRLSVGNATLRVAASAPERPGLDSPHAEQQQDGPEGGKVQIKAAALEAGEGMATNQQQRRGKSQRPSNTLQT</sequence>